<evidence type="ECO:0000313" key="2">
    <source>
        <dbReference type="EMBL" id="PRX17152.1"/>
    </source>
</evidence>
<evidence type="ECO:0000256" key="1">
    <source>
        <dbReference type="SAM" id="MobiDB-lite"/>
    </source>
</evidence>
<accession>A0A2T0K2V6</accession>
<dbReference type="EMBL" id="PVMZ01000017">
    <property type="protein sequence ID" value="PRX17152.1"/>
    <property type="molecule type" value="Genomic_DNA"/>
</dbReference>
<comment type="caution">
    <text evidence="2">The sequence shown here is derived from an EMBL/GenBank/DDBJ whole genome shotgun (WGS) entry which is preliminary data.</text>
</comment>
<evidence type="ECO:0000313" key="3">
    <source>
        <dbReference type="Proteomes" id="UP000239415"/>
    </source>
</evidence>
<dbReference type="AlphaFoldDB" id="A0A2T0K2V6"/>
<reference evidence="2 3" key="1">
    <citation type="submission" date="2018-03" db="EMBL/GenBank/DDBJ databases">
        <title>Genomic Encyclopedia of Archaeal and Bacterial Type Strains, Phase II (KMG-II): from individual species to whole genera.</title>
        <authorList>
            <person name="Goeker M."/>
        </authorList>
    </citation>
    <scope>NUCLEOTIDE SEQUENCE [LARGE SCALE GENOMIC DNA]</scope>
    <source>
        <strain evidence="2 3">DSM 43146</strain>
    </source>
</reference>
<protein>
    <submittedName>
        <fullName evidence="2">Uncharacterized protein</fullName>
    </submittedName>
</protein>
<feature type="region of interest" description="Disordered" evidence="1">
    <location>
        <begin position="13"/>
        <end position="40"/>
    </location>
</feature>
<organism evidence="2 3">
    <name type="scientific">Actinoplanes italicus</name>
    <dbReference type="NCBI Taxonomy" id="113567"/>
    <lineage>
        <taxon>Bacteria</taxon>
        <taxon>Bacillati</taxon>
        <taxon>Actinomycetota</taxon>
        <taxon>Actinomycetes</taxon>
        <taxon>Micromonosporales</taxon>
        <taxon>Micromonosporaceae</taxon>
        <taxon>Actinoplanes</taxon>
    </lineage>
</organism>
<sequence>MSGFVPAARAMARTAPTRACAPAGTADVPVSPIDSEEAFR</sequence>
<feature type="compositionally biased region" description="Low complexity" evidence="1">
    <location>
        <begin position="13"/>
        <end position="26"/>
    </location>
</feature>
<name>A0A2T0K2V6_9ACTN</name>
<proteinExistence type="predicted"/>
<keyword evidence="3" id="KW-1185">Reference proteome</keyword>
<dbReference type="Proteomes" id="UP000239415">
    <property type="component" value="Unassembled WGS sequence"/>
</dbReference>
<gene>
    <name evidence="2" type="ORF">CLV67_117209</name>
</gene>